<dbReference type="Gene3D" id="3.40.50.720">
    <property type="entry name" value="NAD(P)-binding Rossmann-like Domain"/>
    <property type="match status" value="2"/>
</dbReference>
<keyword evidence="6 8" id="KW-0520">NAD</keyword>
<feature type="binding site" evidence="10">
    <location>
        <begin position="252"/>
        <end position="256"/>
    </location>
    <ligand>
        <name>substrate</name>
    </ligand>
</feature>
<dbReference type="EC" id="1.1.1.22" evidence="3 8"/>
<feature type="binding site" evidence="11">
    <location>
        <position position="86"/>
    </location>
    <ligand>
        <name>NAD(+)</name>
        <dbReference type="ChEBI" id="CHEBI:57540"/>
    </ligand>
</feature>
<proteinExistence type="inferred from homology"/>
<dbReference type="PIRSF" id="PIRSF500134">
    <property type="entry name" value="UDPglc_DH_bac"/>
    <property type="match status" value="1"/>
</dbReference>
<dbReference type="InterPro" id="IPR017476">
    <property type="entry name" value="UDP-Glc/GDP-Man"/>
</dbReference>
<feature type="binding site" evidence="10">
    <location>
        <begin position="152"/>
        <end position="155"/>
    </location>
    <ligand>
        <name>substrate</name>
    </ligand>
</feature>
<evidence type="ECO:0000256" key="10">
    <source>
        <dbReference type="PIRSR" id="PIRSR500134-2"/>
    </source>
</evidence>
<evidence type="ECO:0000256" key="3">
    <source>
        <dbReference type="ARBA" id="ARBA00012954"/>
    </source>
</evidence>
<dbReference type="PANTHER" id="PTHR43750:SF3">
    <property type="entry name" value="UDP-GLUCOSE 6-DEHYDROGENASE TUAD"/>
    <property type="match status" value="1"/>
</dbReference>
<evidence type="ECO:0000313" key="13">
    <source>
        <dbReference type="EMBL" id="WNM58819.1"/>
    </source>
</evidence>
<feature type="binding site" evidence="10">
    <location>
        <position position="260"/>
    </location>
    <ligand>
        <name>substrate</name>
    </ligand>
</feature>
<dbReference type="NCBIfam" id="TIGR03026">
    <property type="entry name" value="NDP-sugDHase"/>
    <property type="match status" value="1"/>
</dbReference>
<feature type="binding site" evidence="11">
    <location>
        <position position="330"/>
    </location>
    <ligand>
        <name>NAD(+)</name>
        <dbReference type="ChEBI" id="CHEBI:57540"/>
    </ligand>
</feature>
<evidence type="ECO:0000259" key="12">
    <source>
        <dbReference type="SMART" id="SM00984"/>
    </source>
</evidence>
<dbReference type="PIRSF" id="PIRSF000124">
    <property type="entry name" value="UDPglc_GDPman_dh"/>
    <property type="match status" value="1"/>
</dbReference>
<protein>
    <recommendedName>
        <fullName evidence="4 8">UDP-glucose 6-dehydrogenase</fullName>
        <ecNumber evidence="3 8">1.1.1.22</ecNumber>
    </recommendedName>
</protein>
<dbReference type="Gene3D" id="1.20.5.100">
    <property type="entry name" value="Cytochrome c1, transmembrane anchor, C-terminal"/>
    <property type="match status" value="1"/>
</dbReference>
<dbReference type="PANTHER" id="PTHR43750">
    <property type="entry name" value="UDP-GLUCOSE 6-DEHYDROGENASE TUAD"/>
    <property type="match status" value="1"/>
</dbReference>
<evidence type="ECO:0000256" key="2">
    <source>
        <dbReference type="ARBA" id="ARBA00006601"/>
    </source>
</evidence>
<evidence type="ECO:0000256" key="4">
    <source>
        <dbReference type="ARBA" id="ARBA00015132"/>
    </source>
</evidence>
<keyword evidence="14" id="KW-1185">Reference proteome</keyword>
<sequence>MYVSVIGTGYVGLVTGACFAEFGLNVLCMDTDAKRIAALEKGKVPFFEPGLSELVTKNLTAGRLRFTTDLHKAVDEALVIFIAVGTPSREDGSADLSFIDEVAKNVGTRMKGYKVVVTKSTVPVGTAKRIRSIIQANQESACNFGVVSNPEFLREGSAIEDFMRPNRVVIGADSPESVAIMKDLYRPLYILETPIVITDIPTAEMIKYASNVFLATKISFINEMANLCERVGADVQMVAKGMGLDKRIGSKFLHAGPGYGGSCFGKDTAALINIGNENDYEMTIAKATKRVNDDQRVRMMEKIRDAVGELRGKTIAILGLAFKPNTDDIRDSPALFLAEQIMKAGGIVRTYDPEALEISMKVLPTMVPCQDAYHTMEGADAVVLVTEWNQFRSLDFDRVRAAVNSRIFIDLRNVYEPQRMEEQGFYYISVGRKTVGTQPSQKS</sequence>
<dbReference type="SUPFAM" id="SSF48179">
    <property type="entry name" value="6-phosphogluconate dehydrogenase C-terminal domain-like"/>
    <property type="match status" value="1"/>
</dbReference>
<evidence type="ECO:0000256" key="6">
    <source>
        <dbReference type="ARBA" id="ARBA00023027"/>
    </source>
</evidence>
<evidence type="ECO:0000256" key="7">
    <source>
        <dbReference type="ARBA" id="ARBA00047473"/>
    </source>
</evidence>
<feature type="binding site" evidence="11">
    <location>
        <position position="30"/>
    </location>
    <ligand>
        <name>NAD(+)</name>
        <dbReference type="ChEBI" id="CHEBI:57540"/>
    </ligand>
</feature>
<feature type="binding site" evidence="11">
    <location>
        <position position="155"/>
    </location>
    <ligand>
        <name>NAD(+)</name>
        <dbReference type="ChEBI" id="CHEBI:57540"/>
    </ligand>
</feature>
<dbReference type="InterPro" id="IPR014026">
    <property type="entry name" value="UDP-Glc/GDP-Man_DH_dimer"/>
</dbReference>
<dbReference type="Pfam" id="PF03720">
    <property type="entry name" value="UDPG_MGDP_dh_C"/>
    <property type="match status" value="1"/>
</dbReference>
<dbReference type="EMBL" id="CP116967">
    <property type="protein sequence ID" value="WNM58819.1"/>
    <property type="molecule type" value="Genomic_DNA"/>
</dbReference>
<name>A0AA96GHY5_9BACT</name>
<dbReference type="InterPro" id="IPR008927">
    <property type="entry name" value="6-PGluconate_DH-like_C_sf"/>
</dbReference>
<feature type="binding site" evidence="10">
    <location>
        <position position="207"/>
    </location>
    <ligand>
        <name>substrate</name>
    </ligand>
</feature>
<dbReference type="RefSeq" id="WP_312645195.1">
    <property type="nucleotide sequence ID" value="NZ_CP116967.1"/>
</dbReference>
<dbReference type="SUPFAM" id="SSF52413">
    <property type="entry name" value="UDP-glucose/GDP-mannose dehydrogenase C-terminal domain"/>
    <property type="match status" value="1"/>
</dbReference>
<gene>
    <name evidence="13" type="ORF">PP769_03355</name>
</gene>
<accession>A0AA96GHY5</accession>
<dbReference type="SMART" id="SM00984">
    <property type="entry name" value="UDPG_MGDP_dh_C"/>
    <property type="match status" value="1"/>
</dbReference>
<dbReference type="InterPro" id="IPR036291">
    <property type="entry name" value="NAD(P)-bd_dom_sf"/>
</dbReference>
<dbReference type="InterPro" id="IPR028357">
    <property type="entry name" value="UDPglc_DH_bac"/>
</dbReference>
<dbReference type="SUPFAM" id="SSF51735">
    <property type="entry name" value="NAD(P)-binding Rossmann-fold domains"/>
    <property type="match status" value="1"/>
</dbReference>
<dbReference type="AlphaFoldDB" id="A0AA96GHY5"/>
<evidence type="ECO:0000256" key="11">
    <source>
        <dbReference type="PIRSR" id="PIRSR500134-3"/>
    </source>
</evidence>
<dbReference type="InterPro" id="IPR036220">
    <property type="entry name" value="UDP-Glc/GDP-Man_DH_C_sf"/>
</dbReference>
<reference evidence="13 14" key="1">
    <citation type="submission" date="2023-01" db="EMBL/GenBank/DDBJ databases">
        <title>Cultivation and genomic characterization of new, ubiquitous marine nitrite-oxidizing bacteria from the Nitrospirales.</title>
        <authorList>
            <person name="Mueller A.J."/>
            <person name="Daebeler A."/>
            <person name="Herbold C.W."/>
            <person name="Kirkegaard R.H."/>
            <person name="Daims H."/>
        </authorList>
    </citation>
    <scope>NUCLEOTIDE SEQUENCE [LARGE SCALE GENOMIC DNA]</scope>
    <source>
        <strain evidence="13 14">VA</strain>
    </source>
</reference>
<feature type="binding site" evidence="11">
    <location>
        <position position="121"/>
    </location>
    <ligand>
        <name>NAD(+)</name>
        <dbReference type="ChEBI" id="CHEBI:57540"/>
    </ligand>
</feature>
<dbReference type="Pfam" id="PF00984">
    <property type="entry name" value="UDPG_MGDP_dh"/>
    <property type="match status" value="1"/>
</dbReference>
<comment type="pathway">
    <text evidence="1">Nucleotide-sugar biosynthesis; UDP-alpha-D-glucuronate biosynthesis; UDP-alpha-D-glucuronate from UDP-alpha-D-glucose: step 1/1.</text>
</comment>
<comment type="similarity">
    <text evidence="2 8">Belongs to the UDP-glucose/GDP-mannose dehydrogenase family.</text>
</comment>
<evidence type="ECO:0000313" key="14">
    <source>
        <dbReference type="Proteomes" id="UP001302719"/>
    </source>
</evidence>
<evidence type="ECO:0000256" key="1">
    <source>
        <dbReference type="ARBA" id="ARBA00004701"/>
    </source>
</evidence>
<comment type="catalytic activity">
    <reaction evidence="7 8">
        <text>UDP-alpha-D-glucose + 2 NAD(+) + H2O = UDP-alpha-D-glucuronate + 2 NADH + 3 H(+)</text>
        <dbReference type="Rhea" id="RHEA:23596"/>
        <dbReference type="ChEBI" id="CHEBI:15377"/>
        <dbReference type="ChEBI" id="CHEBI:15378"/>
        <dbReference type="ChEBI" id="CHEBI:57540"/>
        <dbReference type="ChEBI" id="CHEBI:57945"/>
        <dbReference type="ChEBI" id="CHEBI:58052"/>
        <dbReference type="ChEBI" id="CHEBI:58885"/>
        <dbReference type="EC" id="1.1.1.22"/>
    </reaction>
</comment>
<feature type="binding site" evidence="11">
    <location>
        <position position="35"/>
    </location>
    <ligand>
        <name>NAD(+)</name>
        <dbReference type="ChEBI" id="CHEBI:57540"/>
    </ligand>
</feature>
<evidence type="ECO:0000256" key="8">
    <source>
        <dbReference type="PIRNR" id="PIRNR000124"/>
    </source>
</evidence>
<feature type="active site" description="Nucleophile" evidence="9">
    <location>
        <position position="263"/>
    </location>
</feature>
<feature type="binding site" evidence="10">
    <location>
        <position position="323"/>
    </location>
    <ligand>
        <name>substrate</name>
    </ligand>
</feature>
<feature type="binding site" evidence="11">
    <location>
        <position position="266"/>
    </location>
    <ligand>
        <name>NAD(+)</name>
        <dbReference type="ChEBI" id="CHEBI:57540"/>
    </ligand>
</feature>
<feature type="domain" description="UDP-glucose/GDP-mannose dehydrogenase C-terminal" evidence="12">
    <location>
        <begin position="316"/>
        <end position="417"/>
    </location>
</feature>
<dbReference type="Proteomes" id="UP001302719">
    <property type="component" value="Chromosome"/>
</dbReference>
<evidence type="ECO:0000256" key="5">
    <source>
        <dbReference type="ARBA" id="ARBA00023002"/>
    </source>
</evidence>
<dbReference type="GO" id="GO:0051287">
    <property type="term" value="F:NAD binding"/>
    <property type="evidence" value="ECO:0007669"/>
    <property type="project" value="InterPro"/>
</dbReference>
<dbReference type="GO" id="GO:0000271">
    <property type="term" value="P:polysaccharide biosynthetic process"/>
    <property type="evidence" value="ECO:0007669"/>
    <property type="project" value="InterPro"/>
</dbReference>
<dbReference type="GO" id="GO:0003979">
    <property type="term" value="F:UDP-glucose 6-dehydrogenase activity"/>
    <property type="evidence" value="ECO:0007669"/>
    <property type="project" value="UniProtKB-EC"/>
</dbReference>
<dbReference type="Pfam" id="PF03721">
    <property type="entry name" value="UDPG_MGDP_dh_N"/>
    <property type="match status" value="1"/>
</dbReference>
<evidence type="ECO:0000256" key="9">
    <source>
        <dbReference type="PIRSR" id="PIRSR500134-1"/>
    </source>
</evidence>
<organism evidence="13 14">
    <name type="scientific">Candidatus Nitrospira allomarina</name>
    <dbReference type="NCBI Taxonomy" id="3020900"/>
    <lineage>
        <taxon>Bacteria</taxon>
        <taxon>Pseudomonadati</taxon>
        <taxon>Nitrospirota</taxon>
        <taxon>Nitrospiria</taxon>
        <taxon>Nitrospirales</taxon>
        <taxon>Nitrospiraceae</taxon>
        <taxon>Nitrospira</taxon>
    </lineage>
</organism>
<dbReference type="InterPro" id="IPR001732">
    <property type="entry name" value="UDP-Glc/GDP-Man_DH_N"/>
</dbReference>
<keyword evidence="5 8" id="KW-0560">Oxidoreductase</keyword>
<dbReference type="KEGG" id="nall:PP769_03355"/>
<dbReference type="InterPro" id="IPR014027">
    <property type="entry name" value="UDP-Glc/GDP-Man_DH_C"/>
</dbReference>